<proteinExistence type="predicted"/>
<dbReference type="InParanoid" id="A2DW56"/>
<organism evidence="1 2">
    <name type="scientific">Trichomonas vaginalis (strain ATCC PRA-98 / G3)</name>
    <dbReference type="NCBI Taxonomy" id="412133"/>
    <lineage>
        <taxon>Eukaryota</taxon>
        <taxon>Metamonada</taxon>
        <taxon>Parabasalia</taxon>
        <taxon>Trichomonadida</taxon>
        <taxon>Trichomonadidae</taxon>
        <taxon>Trichomonas</taxon>
    </lineage>
</organism>
<evidence type="ECO:0000313" key="1">
    <source>
        <dbReference type="EMBL" id="EAY15357.1"/>
    </source>
</evidence>
<reference evidence="1" key="1">
    <citation type="submission" date="2006-10" db="EMBL/GenBank/DDBJ databases">
        <authorList>
            <person name="Amadeo P."/>
            <person name="Zhao Q."/>
            <person name="Wortman J."/>
            <person name="Fraser-Liggett C."/>
            <person name="Carlton J."/>
        </authorList>
    </citation>
    <scope>NUCLEOTIDE SEQUENCE</scope>
    <source>
        <strain evidence="1">G3</strain>
    </source>
</reference>
<keyword evidence="2" id="KW-1185">Reference proteome</keyword>
<dbReference type="AlphaFoldDB" id="A2DW56"/>
<dbReference type="RefSeq" id="XP_001327580.1">
    <property type="nucleotide sequence ID" value="XM_001327545.1"/>
</dbReference>
<name>A2DW56_TRIV3</name>
<dbReference type="InterPro" id="IPR016024">
    <property type="entry name" value="ARM-type_fold"/>
</dbReference>
<dbReference type="EMBL" id="DS113257">
    <property type="protein sequence ID" value="EAY15357.1"/>
    <property type="molecule type" value="Genomic_DNA"/>
</dbReference>
<protein>
    <submittedName>
        <fullName evidence="1">Uncharacterized protein</fullName>
    </submittedName>
</protein>
<reference evidence="1" key="2">
    <citation type="journal article" date="2007" name="Science">
        <title>Draft genome sequence of the sexually transmitted pathogen Trichomonas vaginalis.</title>
        <authorList>
            <person name="Carlton J.M."/>
            <person name="Hirt R.P."/>
            <person name="Silva J.C."/>
            <person name="Delcher A.L."/>
            <person name="Schatz M."/>
            <person name="Zhao Q."/>
            <person name="Wortman J.R."/>
            <person name="Bidwell S.L."/>
            <person name="Alsmark U.C.M."/>
            <person name="Besteiro S."/>
            <person name="Sicheritz-Ponten T."/>
            <person name="Noel C.J."/>
            <person name="Dacks J.B."/>
            <person name="Foster P.G."/>
            <person name="Simillion C."/>
            <person name="Van de Peer Y."/>
            <person name="Miranda-Saavedra D."/>
            <person name="Barton G.J."/>
            <person name="Westrop G.D."/>
            <person name="Mueller S."/>
            <person name="Dessi D."/>
            <person name="Fiori P.L."/>
            <person name="Ren Q."/>
            <person name="Paulsen I."/>
            <person name="Zhang H."/>
            <person name="Bastida-Corcuera F.D."/>
            <person name="Simoes-Barbosa A."/>
            <person name="Brown M.T."/>
            <person name="Hayes R.D."/>
            <person name="Mukherjee M."/>
            <person name="Okumura C.Y."/>
            <person name="Schneider R."/>
            <person name="Smith A.J."/>
            <person name="Vanacova S."/>
            <person name="Villalvazo M."/>
            <person name="Haas B.J."/>
            <person name="Pertea M."/>
            <person name="Feldblyum T.V."/>
            <person name="Utterback T.R."/>
            <person name="Shu C.L."/>
            <person name="Osoegawa K."/>
            <person name="de Jong P.J."/>
            <person name="Hrdy I."/>
            <person name="Horvathova L."/>
            <person name="Zubacova Z."/>
            <person name="Dolezal P."/>
            <person name="Malik S.B."/>
            <person name="Logsdon J.M. Jr."/>
            <person name="Henze K."/>
            <person name="Gupta A."/>
            <person name="Wang C.C."/>
            <person name="Dunne R.L."/>
            <person name="Upcroft J.A."/>
            <person name="Upcroft P."/>
            <person name="White O."/>
            <person name="Salzberg S.L."/>
            <person name="Tang P."/>
            <person name="Chiu C.-H."/>
            <person name="Lee Y.-S."/>
            <person name="Embley T.M."/>
            <person name="Coombs G.H."/>
            <person name="Mottram J.C."/>
            <person name="Tachezy J."/>
            <person name="Fraser-Liggett C.M."/>
            <person name="Johnson P.J."/>
        </authorList>
    </citation>
    <scope>NUCLEOTIDE SEQUENCE [LARGE SCALE GENOMIC DNA]</scope>
    <source>
        <strain evidence="1">G3</strain>
    </source>
</reference>
<dbReference type="VEuPathDB" id="TrichDB:TVAG_224330"/>
<dbReference type="VEuPathDB" id="TrichDB:TVAGG3_0804750"/>
<gene>
    <name evidence="1" type="ORF">TVAG_224330</name>
</gene>
<dbReference type="Proteomes" id="UP000001542">
    <property type="component" value="Unassembled WGS sequence"/>
</dbReference>
<evidence type="ECO:0000313" key="2">
    <source>
        <dbReference type="Proteomes" id="UP000001542"/>
    </source>
</evidence>
<dbReference type="SUPFAM" id="SSF48371">
    <property type="entry name" value="ARM repeat"/>
    <property type="match status" value="1"/>
</dbReference>
<accession>A2DW56</accession>
<dbReference type="KEGG" id="tva:4773360"/>
<sequence>MERDFELNFHNQLLTHPQNIVTTNQDSVNLIEQIINFLSNKNNLNDQSSVQGIMQIVTQTLQNITMQNEYSQITQKYLEIISNLLIELDNSQLTIALQLLFPLISDDLLNTSIFSDDTIVKLAIIIQNTEGIEFDNQIYQILRKILKQDTSKLKILQSSGIYDFIYSTIISNPDRISPESINFLISYLQNLNEKDSIQSLENPMYNLIIYAFNESKQPILITSLKFLTKFYEILPNFGDFVENLIDLIFINIKAVDQITLHRFLKFLVFLENSNLFLIPNFDNFDLSFYFDAIQHKENNISAYSSIFLAKLFKFYPDFADYSVESGDIMKANDAIFTSSFNDRLSSIELIASAIINIKDPSKLEIFYDEDLIQELINIDDVDNTKLVSIHANAALMRLLSNGDEHPDIMELIASHVICDIDEISVSEEFSLNINSNLDLIEKEESEFTNKK</sequence>